<dbReference type="OrthoDB" id="9795390at2"/>
<keyword evidence="4" id="KW-0067">ATP-binding</keyword>
<evidence type="ECO:0000256" key="1">
    <source>
        <dbReference type="ARBA" id="ARBA00009670"/>
    </source>
</evidence>
<evidence type="ECO:0000259" key="5">
    <source>
        <dbReference type="Pfam" id="PF03109"/>
    </source>
</evidence>
<evidence type="ECO:0000313" key="7">
    <source>
        <dbReference type="Proteomes" id="UP000434580"/>
    </source>
</evidence>
<organism evidence="6 7">
    <name type="scientific">BD1-7 clade bacterium</name>
    <dbReference type="NCBI Taxonomy" id="2029982"/>
    <lineage>
        <taxon>Bacteria</taxon>
        <taxon>Pseudomonadati</taxon>
        <taxon>Pseudomonadota</taxon>
        <taxon>Gammaproteobacteria</taxon>
        <taxon>Cellvibrionales</taxon>
        <taxon>Spongiibacteraceae</taxon>
        <taxon>BD1-7 clade</taxon>
    </lineage>
</organism>
<dbReference type="Proteomes" id="UP000434580">
    <property type="component" value="Unassembled WGS sequence"/>
</dbReference>
<evidence type="ECO:0000256" key="4">
    <source>
        <dbReference type="ARBA" id="ARBA00022840"/>
    </source>
</evidence>
<dbReference type="PANTHER" id="PTHR43851">
    <property type="match status" value="1"/>
</dbReference>
<name>A0A5S9NTQ4_9GAMM</name>
<keyword evidence="3" id="KW-0547">Nucleotide-binding</keyword>
<dbReference type="EMBL" id="CACSII010000003">
    <property type="protein sequence ID" value="CAA0093897.1"/>
    <property type="molecule type" value="Genomic_DNA"/>
</dbReference>
<sequence length="458" mass="51362">MAKDSDKKTLSKIKTKGWQRQLSMARAGTVAGVGAATKMMGSMWLSPQARQARNKEILSEQAQYLADELGKLKGSVVKVGQLMALYGEHILPEEVVDALRTLEEQTTALAWEAIEPQLRNALKDDYSHFDIELDPIGAASLAQVHRAIHLPSGDDVCLKIQYPGVSTSIDSDLNAVAQLLKMSHLVTAGQPFDEWLDEMRQLLAYEVDYFREAALTHKFSERLANHEIFHVPTIYDQYVSQTLIVSSYESGYAVNHPAVAELPQARRNRLAKAFLGLFIKELFEWGELQTDPNFGNYRVQIDENGEDRIVLLDFGAVLSYDDAFLIPVKDMLLGAYQSDHERIRRGAVALGIMQEDYPDAVHDDFAELCLLLVEPFVHQSRDTDPSQVNAAGEYRWHSSRLPKRAAKHAATSAVSKYFAVPPKEFAFLSRKLLGVYSFIAALDAEFNPDAMLDRFLDK</sequence>
<dbReference type="PANTHER" id="PTHR43851:SF3">
    <property type="entry name" value="COENZYME Q8"/>
    <property type="match status" value="1"/>
</dbReference>
<dbReference type="Pfam" id="PF03109">
    <property type="entry name" value="ABC1"/>
    <property type="match status" value="1"/>
</dbReference>
<dbReference type="SUPFAM" id="SSF56112">
    <property type="entry name" value="Protein kinase-like (PK-like)"/>
    <property type="match status" value="1"/>
</dbReference>
<evidence type="ECO:0000313" key="6">
    <source>
        <dbReference type="EMBL" id="CAA0093897.1"/>
    </source>
</evidence>
<reference evidence="6 7" key="1">
    <citation type="submission" date="2019-11" db="EMBL/GenBank/DDBJ databases">
        <authorList>
            <person name="Holert J."/>
        </authorList>
    </citation>
    <scope>NUCLEOTIDE SEQUENCE [LARGE SCALE GENOMIC DNA]</scope>
    <source>
        <strain evidence="6">BC5_2</strain>
    </source>
</reference>
<dbReference type="GO" id="GO:0006744">
    <property type="term" value="P:ubiquinone biosynthetic process"/>
    <property type="evidence" value="ECO:0007669"/>
    <property type="project" value="TreeGrafter"/>
</dbReference>
<dbReference type="InterPro" id="IPR004147">
    <property type="entry name" value="ABC1_dom"/>
</dbReference>
<dbReference type="GO" id="GO:0016740">
    <property type="term" value="F:transferase activity"/>
    <property type="evidence" value="ECO:0007669"/>
    <property type="project" value="UniProtKB-KW"/>
</dbReference>
<keyword evidence="2 6" id="KW-0808">Transferase</keyword>
<evidence type="ECO:0000256" key="3">
    <source>
        <dbReference type="ARBA" id="ARBA00022741"/>
    </source>
</evidence>
<evidence type="ECO:0000256" key="2">
    <source>
        <dbReference type="ARBA" id="ARBA00022679"/>
    </source>
</evidence>
<dbReference type="GO" id="GO:0005524">
    <property type="term" value="F:ATP binding"/>
    <property type="evidence" value="ECO:0007669"/>
    <property type="project" value="UniProtKB-KW"/>
</dbReference>
<accession>A0A5S9NTQ4</accession>
<gene>
    <name evidence="6" type="primary">ubiB_2</name>
    <name evidence="6" type="ORF">DPBNPPHM_03145</name>
</gene>
<dbReference type="InterPro" id="IPR034646">
    <property type="entry name" value="ADCK3_dom"/>
</dbReference>
<protein>
    <recommendedName>
        <fullName evidence="5">ABC1 atypical kinase-like domain-containing protein</fullName>
    </recommendedName>
</protein>
<proteinExistence type="inferred from homology"/>
<feature type="domain" description="ABC1 atypical kinase-like" evidence="5">
    <location>
        <begin position="110"/>
        <end position="344"/>
    </location>
</feature>
<dbReference type="AlphaFoldDB" id="A0A5S9NTQ4"/>
<comment type="similarity">
    <text evidence="1">Belongs to the protein kinase superfamily. ADCK protein kinase family.</text>
</comment>
<dbReference type="InterPro" id="IPR051409">
    <property type="entry name" value="Atypical_kinase_ADCK"/>
</dbReference>
<dbReference type="InterPro" id="IPR011009">
    <property type="entry name" value="Kinase-like_dom_sf"/>
</dbReference>
<dbReference type="CDD" id="cd13970">
    <property type="entry name" value="ABC1_ADCK3"/>
    <property type="match status" value="1"/>
</dbReference>